<dbReference type="Pfam" id="PF00692">
    <property type="entry name" value="dUTPase"/>
    <property type="match status" value="1"/>
</dbReference>
<dbReference type="Gene3D" id="2.70.40.10">
    <property type="match status" value="1"/>
</dbReference>
<keyword evidence="3 7" id="KW-0378">Hydrolase</keyword>
<accession>A0A0A0HV46</accession>
<dbReference type="GO" id="GO:0004170">
    <property type="term" value="F:dUTP diphosphatase activity"/>
    <property type="evidence" value="ECO:0007669"/>
    <property type="project" value="UniProtKB-EC"/>
</dbReference>
<comment type="caution">
    <text evidence="7">The sequence shown here is derived from an EMBL/GenBank/DDBJ whole genome shotgun (WGS) entry which is preliminary data.</text>
</comment>
<evidence type="ECO:0000259" key="6">
    <source>
        <dbReference type="Pfam" id="PF00692"/>
    </source>
</evidence>
<comment type="catalytic activity">
    <reaction evidence="5">
        <text>dUTP + H2O = dUMP + diphosphate + H(+)</text>
        <dbReference type="Rhea" id="RHEA:10248"/>
        <dbReference type="ChEBI" id="CHEBI:15377"/>
        <dbReference type="ChEBI" id="CHEBI:15378"/>
        <dbReference type="ChEBI" id="CHEBI:33019"/>
        <dbReference type="ChEBI" id="CHEBI:61555"/>
        <dbReference type="ChEBI" id="CHEBI:246422"/>
        <dbReference type="EC" id="3.6.1.23"/>
    </reaction>
</comment>
<dbReference type="PANTHER" id="PTHR11241">
    <property type="entry name" value="DEOXYURIDINE 5'-TRIPHOSPHATE NUCLEOTIDOHYDROLASE"/>
    <property type="match status" value="1"/>
</dbReference>
<dbReference type="Proteomes" id="UP000030014">
    <property type="component" value="Unassembled WGS sequence"/>
</dbReference>
<dbReference type="GO" id="GO:0046081">
    <property type="term" value="P:dUTP catabolic process"/>
    <property type="evidence" value="ECO:0007669"/>
    <property type="project" value="InterPro"/>
</dbReference>
<dbReference type="InterPro" id="IPR029054">
    <property type="entry name" value="dUTPase-like"/>
</dbReference>
<evidence type="ECO:0000256" key="4">
    <source>
        <dbReference type="ARBA" id="ARBA00023080"/>
    </source>
</evidence>
<evidence type="ECO:0000313" key="8">
    <source>
        <dbReference type="Proteomes" id="UP000030014"/>
    </source>
</evidence>
<sequence>MEVMKKLLFLKDVEVFNKVFRKGESLDIVDKNAIMDKVKGIIVYKIEEHMNLDGVLEATQCEHFINNTMLNSLLDNKLATIDEVEFNELYFAKTKPNAIIPTKREEDAGYDVYTCETETIVIEPCSLRMIDTGIAIACNKAYFPKFFDKGGMGSKGIIVGAGVGDSGYRDSYFIPLINTNLQKTVVITTQSDEEIEKCTHFDLEQNKFVTIDSNAGVRVCEYVKKEDCIIKPINKAITQFVMLPVPTFDTKEVSWEQLKNIKSQRGLGKLGSSGK</sequence>
<dbReference type="InterPro" id="IPR036157">
    <property type="entry name" value="dUTPase-like_sf"/>
</dbReference>
<dbReference type="EC" id="3.6.1.23" evidence="2"/>
<keyword evidence="4" id="KW-0546">Nucleotide metabolism</keyword>
<dbReference type="CDD" id="cd07557">
    <property type="entry name" value="trimeric_dUTPase"/>
    <property type="match status" value="1"/>
</dbReference>
<evidence type="ECO:0000313" key="7">
    <source>
        <dbReference type="EMBL" id="KGM93059.1"/>
    </source>
</evidence>
<dbReference type="EMBL" id="JDRY01000174">
    <property type="protein sequence ID" value="KGM93059.1"/>
    <property type="molecule type" value="Genomic_DNA"/>
</dbReference>
<dbReference type="InterPro" id="IPR008181">
    <property type="entry name" value="dUTPase"/>
</dbReference>
<feature type="domain" description="dUTPase-like" evidence="6">
    <location>
        <begin position="98"/>
        <end position="189"/>
    </location>
</feature>
<gene>
    <name evidence="7" type="ORF">Z955_16150</name>
</gene>
<proteinExistence type="inferred from homology"/>
<dbReference type="GO" id="GO:0000287">
    <property type="term" value="F:magnesium ion binding"/>
    <property type="evidence" value="ECO:0007669"/>
    <property type="project" value="InterPro"/>
</dbReference>
<reference evidence="7 8" key="1">
    <citation type="submission" date="2014-01" db="EMBL/GenBank/DDBJ databases">
        <title>Plasmidome dynamics in the species complex Clostridium novyi sensu lato converts strains of independent lineages into distinctly different pathogens.</title>
        <authorList>
            <person name="Skarin H."/>
            <person name="Segerman B."/>
        </authorList>
    </citation>
    <scope>NUCLEOTIDE SEQUENCE [LARGE SCALE GENOMIC DNA]</scope>
    <source>
        <strain evidence="7 8">DC5</strain>
    </source>
</reference>
<protein>
    <recommendedName>
        <fullName evidence="2">dUTP diphosphatase</fullName>
        <ecNumber evidence="2">3.6.1.23</ecNumber>
    </recommendedName>
</protein>
<dbReference type="SUPFAM" id="SSF51283">
    <property type="entry name" value="dUTPase-like"/>
    <property type="match status" value="1"/>
</dbReference>
<evidence type="ECO:0000256" key="2">
    <source>
        <dbReference type="ARBA" id="ARBA00012379"/>
    </source>
</evidence>
<name>A0A0A0HV46_CLOBO</name>
<dbReference type="AlphaFoldDB" id="A0A0A0HV46"/>
<evidence type="ECO:0000256" key="3">
    <source>
        <dbReference type="ARBA" id="ARBA00022801"/>
    </source>
</evidence>
<dbReference type="PANTHER" id="PTHR11241:SF0">
    <property type="entry name" value="DEOXYURIDINE 5'-TRIPHOSPHATE NUCLEOTIDOHYDROLASE"/>
    <property type="match status" value="1"/>
</dbReference>
<evidence type="ECO:0000256" key="5">
    <source>
        <dbReference type="ARBA" id="ARBA00047686"/>
    </source>
</evidence>
<organism evidence="7 8">
    <name type="scientific">Clostridium botulinum C/D str. DC5</name>
    <dbReference type="NCBI Taxonomy" id="1443128"/>
    <lineage>
        <taxon>Bacteria</taxon>
        <taxon>Bacillati</taxon>
        <taxon>Bacillota</taxon>
        <taxon>Clostridia</taxon>
        <taxon>Eubacteriales</taxon>
        <taxon>Clostridiaceae</taxon>
        <taxon>Clostridium</taxon>
    </lineage>
</organism>
<evidence type="ECO:0000256" key="1">
    <source>
        <dbReference type="ARBA" id="ARBA00006581"/>
    </source>
</evidence>
<dbReference type="GO" id="GO:0006226">
    <property type="term" value="P:dUMP biosynthetic process"/>
    <property type="evidence" value="ECO:0007669"/>
    <property type="project" value="InterPro"/>
</dbReference>
<comment type="similarity">
    <text evidence="1">Belongs to the dUTPase family.</text>
</comment>
<dbReference type="InterPro" id="IPR033704">
    <property type="entry name" value="dUTPase_trimeric"/>
</dbReference>